<reference evidence="2 3" key="1">
    <citation type="submission" date="2016-10" db="EMBL/GenBank/DDBJ databases">
        <title>Pseudoalteromonas amylolytica sp. nov., isolated from the surface seawater.</title>
        <authorList>
            <person name="Wu Y.-H."/>
            <person name="Cheng H."/>
            <person name="Jin X.-B."/>
            <person name="Wang C.-S."/>
            <person name="Xu X.-W."/>
        </authorList>
    </citation>
    <scope>NUCLEOTIDE SEQUENCE [LARGE SCALE GENOMIC DNA]</scope>
    <source>
        <strain evidence="2 3">JCM 12483</strain>
    </source>
</reference>
<feature type="chain" id="PRO_5010174711" evidence="1">
    <location>
        <begin position="21"/>
        <end position="185"/>
    </location>
</feature>
<dbReference type="RefSeq" id="WP_070989971.1">
    <property type="nucleotide sequence ID" value="NZ_CBCSHD010000003.1"/>
</dbReference>
<comment type="caution">
    <text evidence="2">The sequence shown here is derived from an EMBL/GenBank/DDBJ whole genome shotgun (WGS) entry which is preliminary data.</text>
</comment>
<dbReference type="AlphaFoldDB" id="A0A1S1NDL7"/>
<dbReference type="Proteomes" id="UP000180253">
    <property type="component" value="Unassembled WGS sequence"/>
</dbReference>
<organism evidence="2 3">
    <name type="scientific">Pseudoalteromonas byunsanensis</name>
    <dbReference type="NCBI Taxonomy" id="327939"/>
    <lineage>
        <taxon>Bacteria</taxon>
        <taxon>Pseudomonadati</taxon>
        <taxon>Pseudomonadota</taxon>
        <taxon>Gammaproteobacteria</taxon>
        <taxon>Alteromonadales</taxon>
        <taxon>Pseudoalteromonadaceae</taxon>
        <taxon>Pseudoalteromonas</taxon>
    </lineage>
</organism>
<proteinExistence type="predicted"/>
<dbReference type="STRING" id="327939.BIW53_01495"/>
<evidence type="ECO:0000313" key="3">
    <source>
        <dbReference type="Proteomes" id="UP000180253"/>
    </source>
</evidence>
<dbReference type="OrthoDB" id="6290363at2"/>
<dbReference type="EMBL" id="MNAN01000010">
    <property type="protein sequence ID" value="OHU97596.1"/>
    <property type="molecule type" value="Genomic_DNA"/>
</dbReference>
<feature type="signal peptide" evidence="1">
    <location>
        <begin position="1"/>
        <end position="20"/>
    </location>
</feature>
<sequence length="185" mass="19735">MLKAIAMGTSLLAFSTLGLASEISNTFTDADMLQQGNSYELNLAASGLTSASVIELNLVISGQGALSSGQQPACTQWQGLQCMGGYENTSQSEVLHEVNIAVTCDDQPLYEDRKSYSEYTNEILTSADSTLAFDVSLVKLTPVTCQLVKLNVSTLSGEPMAKIQGSITLKNNTSKPSASYYEVIQ</sequence>
<keyword evidence="3" id="KW-1185">Reference proteome</keyword>
<evidence type="ECO:0000313" key="2">
    <source>
        <dbReference type="EMBL" id="OHU97596.1"/>
    </source>
</evidence>
<name>A0A1S1NDL7_9GAMM</name>
<protein>
    <submittedName>
        <fullName evidence="2">Uncharacterized protein</fullName>
    </submittedName>
</protein>
<keyword evidence="1" id="KW-0732">Signal</keyword>
<accession>A0A1S1NDL7</accession>
<evidence type="ECO:0000256" key="1">
    <source>
        <dbReference type="SAM" id="SignalP"/>
    </source>
</evidence>
<gene>
    <name evidence="2" type="ORF">BIW53_01495</name>
</gene>